<sequence length="120" mass="14508">MYQVDFYADEYGQSDVMEYIHQLDQSKQKQDKQVLTKLAYQIDMLEQLGNQMGMPQSRFLKGYRHPLLELRPLPERFFYAGWKKNRYVILSHYTKKSNKTDPREIAKALDRLDDWLERNN</sequence>
<dbReference type="Proteomes" id="UP001253287">
    <property type="component" value="Unassembled WGS sequence"/>
</dbReference>
<dbReference type="EMBL" id="JAVTXN010000056">
    <property type="protein sequence ID" value="MDT9610244.1"/>
    <property type="molecule type" value="Genomic_DNA"/>
</dbReference>
<comment type="caution">
    <text evidence="1">The sequence shown here is derived from an EMBL/GenBank/DDBJ whole genome shotgun (WGS) entry which is preliminary data.</text>
</comment>
<protein>
    <submittedName>
        <fullName evidence="1">Type II toxin-antitoxin system RelE/ParE family toxin</fullName>
    </submittedName>
</protein>
<dbReference type="Pfam" id="PF05973">
    <property type="entry name" value="Gp49"/>
    <property type="match status" value="1"/>
</dbReference>
<accession>A0A135Z4Z3</accession>
<evidence type="ECO:0000313" key="2">
    <source>
        <dbReference type="Proteomes" id="UP001253287"/>
    </source>
</evidence>
<name>A0A135Z4Z3_9LACO</name>
<dbReference type="InterPro" id="IPR009241">
    <property type="entry name" value="HigB-like"/>
</dbReference>
<dbReference type="AlphaFoldDB" id="A0A135Z4Z3"/>
<dbReference type="RefSeq" id="WP_061102357.1">
    <property type="nucleotide sequence ID" value="NZ_CP083391.1"/>
</dbReference>
<evidence type="ECO:0000313" key="1">
    <source>
        <dbReference type="EMBL" id="MDT9610244.1"/>
    </source>
</evidence>
<gene>
    <name evidence="1" type="ORF">RON39_08995</name>
</gene>
<organism evidence="1 2">
    <name type="scientific">Lactobacillus crispatus</name>
    <dbReference type="NCBI Taxonomy" id="47770"/>
    <lineage>
        <taxon>Bacteria</taxon>
        <taxon>Bacillati</taxon>
        <taxon>Bacillota</taxon>
        <taxon>Bacilli</taxon>
        <taxon>Lactobacillales</taxon>
        <taxon>Lactobacillaceae</taxon>
        <taxon>Lactobacillus</taxon>
    </lineage>
</organism>
<reference evidence="1" key="1">
    <citation type="submission" date="2023-08" db="EMBL/GenBank/DDBJ databases">
        <title>Lactobacillus from the Female Urinary Tract.</title>
        <authorList>
            <person name="Stegman N."/>
            <person name="Jackson B."/>
            <person name="Steiling M."/>
            <person name="Sedano C."/>
            <person name="Wolfe A."/>
            <person name="Putonti C."/>
        </authorList>
    </citation>
    <scope>NUCLEOTIDE SEQUENCE</scope>
    <source>
        <strain evidence="1">UMB5661</strain>
    </source>
</reference>
<proteinExistence type="predicted"/>